<accession>A0A0L8GQI0</accession>
<organism evidence="2">
    <name type="scientific">Octopus bimaculoides</name>
    <name type="common">California two-spotted octopus</name>
    <dbReference type="NCBI Taxonomy" id="37653"/>
    <lineage>
        <taxon>Eukaryota</taxon>
        <taxon>Metazoa</taxon>
        <taxon>Spiralia</taxon>
        <taxon>Lophotrochozoa</taxon>
        <taxon>Mollusca</taxon>
        <taxon>Cephalopoda</taxon>
        <taxon>Coleoidea</taxon>
        <taxon>Octopodiformes</taxon>
        <taxon>Octopoda</taxon>
        <taxon>Incirrata</taxon>
        <taxon>Octopodidae</taxon>
        <taxon>Octopus</taxon>
    </lineage>
</organism>
<evidence type="ECO:0000256" key="1">
    <source>
        <dbReference type="ARBA" id="ARBA00008626"/>
    </source>
</evidence>
<dbReference type="STRING" id="37653.A0A0L8GQI0"/>
<comment type="similarity">
    <text evidence="1">Belongs to the PHF5 family.</text>
</comment>
<dbReference type="EMBL" id="KQ420820">
    <property type="protein sequence ID" value="KOF79238.1"/>
    <property type="molecule type" value="Genomic_DNA"/>
</dbReference>
<proteinExistence type="inferred from homology"/>
<name>A0A0L8GQI0_OCTBM</name>
<evidence type="ECO:0000313" key="2">
    <source>
        <dbReference type="EMBL" id="KOF79238.1"/>
    </source>
</evidence>
<dbReference type="PANTHER" id="PTHR13120">
    <property type="entry name" value="PHD FINGER-LIKE DOMAIN-CONTAINING PROTEIN 5A"/>
    <property type="match status" value="1"/>
</dbReference>
<protein>
    <submittedName>
        <fullName evidence="2">Uncharacterized protein</fullName>
    </submittedName>
</protein>
<dbReference type="GO" id="GO:0000398">
    <property type="term" value="P:mRNA splicing, via spliceosome"/>
    <property type="evidence" value="ECO:0007669"/>
    <property type="project" value="InterPro"/>
</dbReference>
<dbReference type="InterPro" id="IPR005345">
    <property type="entry name" value="PHF5"/>
</dbReference>
<sequence>MAKHHPVLVFRQKQPDIVIGRLCKKHVKNRDGCPKIVNLGSAKIDRFYEREKYGFKKR</sequence>
<dbReference type="AlphaFoldDB" id="A0A0L8GQI0"/>
<gene>
    <name evidence="2" type="ORF">OCBIM_22029774mg</name>
</gene>
<dbReference type="Pfam" id="PF03660">
    <property type="entry name" value="PHF5"/>
    <property type="match status" value="1"/>
</dbReference>
<reference evidence="2" key="1">
    <citation type="submission" date="2015-07" db="EMBL/GenBank/DDBJ databases">
        <title>MeaNS - Measles Nucleotide Surveillance Program.</title>
        <authorList>
            <person name="Tran T."/>
            <person name="Druce J."/>
        </authorList>
    </citation>
    <scope>NUCLEOTIDE SEQUENCE</scope>
    <source>
        <strain evidence="2">UCB-OBI-ISO-001</strain>
        <tissue evidence="2">Gonad</tissue>
    </source>
</reference>